<keyword evidence="7" id="KW-1133">Transmembrane helix</keyword>
<dbReference type="AlphaFoldDB" id="A0AAW0KRD7"/>
<evidence type="ECO:0000256" key="2">
    <source>
        <dbReference type="ARBA" id="ARBA00008440"/>
    </source>
</evidence>
<accession>A0AAW0KRD7</accession>
<dbReference type="Proteomes" id="UP000237347">
    <property type="component" value="Unassembled WGS sequence"/>
</dbReference>
<feature type="domain" description="K+ potassium transporter C-terminal" evidence="12">
    <location>
        <begin position="850"/>
        <end position="1097"/>
    </location>
</feature>
<keyword evidence="8 10" id="KW-0406">Ion transport</keyword>
<dbReference type="PANTHER" id="PTHR30540">
    <property type="entry name" value="OSMOTIC STRESS POTASSIUM TRANSPORTER"/>
    <property type="match status" value="1"/>
</dbReference>
<comment type="similarity">
    <text evidence="2 10">Belongs to the HAK/KUP transporter (TC 2.A.72.3) family.</text>
</comment>
<dbReference type="PANTHER" id="PTHR30540:SF94">
    <property type="entry name" value="POTASSIUM TRANSPORTER 5"/>
    <property type="match status" value="1"/>
</dbReference>
<keyword evidence="6 10" id="KW-0630">Potassium</keyword>
<keyword evidence="14" id="KW-1185">Reference proteome</keyword>
<dbReference type="Pfam" id="PF02705">
    <property type="entry name" value="K_trans"/>
    <property type="match status" value="2"/>
</dbReference>
<reference evidence="13 14" key="1">
    <citation type="journal article" date="2018" name="Sci. Data">
        <title>The draft genome sequence of cork oak.</title>
        <authorList>
            <person name="Ramos A.M."/>
            <person name="Usie A."/>
            <person name="Barbosa P."/>
            <person name="Barros P.M."/>
            <person name="Capote T."/>
            <person name="Chaves I."/>
            <person name="Simoes F."/>
            <person name="Abreu I."/>
            <person name="Carrasquinho I."/>
            <person name="Faro C."/>
            <person name="Guimaraes J.B."/>
            <person name="Mendonca D."/>
            <person name="Nobrega F."/>
            <person name="Rodrigues L."/>
            <person name="Saibo N.J.M."/>
            <person name="Varela M.C."/>
            <person name="Egas C."/>
            <person name="Matos J."/>
            <person name="Miguel C.M."/>
            <person name="Oliveira M.M."/>
            <person name="Ricardo C.P."/>
            <person name="Goncalves S."/>
        </authorList>
    </citation>
    <scope>NUCLEOTIDE SEQUENCE [LARGE SCALE GENOMIC DNA]</scope>
    <source>
        <strain evidence="14">cv. HL8</strain>
    </source>
</reference>
<evidence type="ECO:0000256" key="3">
    <source>
        <dbReference type="ARBA" id="ARBA00022448"/>
    </source>
</evidence>
<gene>
    <name evidence="13" type="primary">POT5_5</name>
    <name evidence="13" type="ORF">CFP56_015485</name>
</gene>
<keyword evidence="3" id="KW-0813">Transport</keyword>
<dbReference type="InterPro" id="IPR053952">
    <property type="entry name" value="K_trans_C"/>
</dbReference>
<evidence type="ECO:0000256" key="5">
    <source>
        <dbReference type="ARBA" id="ARBA00022692"/>
    </source>
</evidence>
<keyword evidence="9" id="KW-0472">Membrane</keyword>
<name>A0AAW0KRD7_QUESU</name>
<dbReference type="Pfam" id="PF22776">
    <property type="entry name" value="K_trans_C"/>
    <property type="match status" value="1"/>
</dbReference>
<keyword evidence="4 10" id="KW-0633">Potassium transport</keyword>
<protein>
    <recommendedName>
        <fullName evidence="10">Potassium transporter</fullName>
    </recommendedName>
</protein>
<comment type="caution">
    <text evidence="13">The sequence shown here is derived from an EMBL/GenBank/DDBJ whole genome shotgun (WGS) entry which is preliminary data.</text>
</comment>
<keyword evidence="5" id="KW-0812">Transmembrane</keyword>
<dbReference type="EMBL" id="PKMF04000242">
    <property type="protein sequence ID" value="KAK7841369.1"/>
    <property type="molecule type" value="Genomic_DNA"/>
</dbReference>
<dbReference type="InterPro" id="IPR003855">
    <property type="entry name" value="K+_transporter"/>
</dbReference>
<proteinExistence type="inferred from homology"/>
<dbReference type="InterPro" id="IPR053951">
    <property type="entry name" value="K_trans_N"/>
</dbReference>
<evidence type="ECO:0000259" key="11">
    <source>
        <dbReference type="Pfam" id="PF02705"/>
    </source>
</evidence>
<dbReference type="NCBIfam" id="TIGR00794">
    <property type="entry name" value="kup"/>
    <property type="match status" value="1"/>
</dbReference>
<evidence type="ECO:0000256" key="4">
    <source>
        <dbReference type="ARBA" id="ARBA00022538"/>
    </source>
</evidence>
<evidence type="ECO:0000256" key="7">
    <source>
        <dbReference type="ARBA" id="ARBA00022989"/>
    </source>
</evidence>
<comment type="subcellular location">
    <subcellularLocation>
        <location evidence="1">Cell membrane</location>
        <topology evidence="1">Multi-pass membrane protein</topology>
    </subcellularLocation>
    <subcellularLocation>
        <location evidence="10">Membrane</location>
        <topology evidence="10">Multi-pass membrane protein</topology>
    </subcellularLocation>
</comment>
<feature type="domain" description="K+ potassium transporter integral membrane" evidence="11">
    <location>
        <begin position="370"/>
        <end position="834"/>
    </location>
</feature>
<dbReference type="GO" id="GO:0015079">
    <property type="term" value="F:potassium ion transmembrane transporter activity"/>
    <property type="evidence" value="ECO:0007669"/>
    <property type="project" value="UniProtKB-UniRule"/>
</dbReference>
<evidence type="ECO:0000256" key="1">
    <source>
        <dbReference type="ARBA" id="ARBA00004651"/>
    </source>
</evidence>
<evidence type="ECO:0000256" key="9">
    <source>
        <dbReference type="ARBA" id="ARBA00023136"/>
    </source>
</evidence>
<sequence length="1097" mass="123158">MAEKVVETRETEMNEGTEITVEEKNMKERKLSWTKLCRVDSLNIEAGRVSSFQNHASKVNWQSTLSLAFQSIGVIYGDIGTSPLYVYSSTFPNSINDQEDVIGVLSLIIYTIALLPMIKYVFIVLWANDNGDGGTFALYSLIRRYARVSLIPNQEPEDRELSHYRLELPSNQSRRAHKIREMLEKSKSAQTVLFLVTIMGTSMVIGDGILTPSISANHFATITRNTSDVLNIHPDAVVGVSVAILILLFSVQRFGTDKVGFSFAPIIFLWFLFISGIGLYNLFKYDLGVLRAFNPAYIVKYFKRNEKVVETRETEMNEGTEITVEEKNMKERKLSWTKLCRVDSLNIEAGRVSSFQNHASKVNWQSTLSLAFQSIGVIYGDIGTSPLYVYSSTFPNSINDQEDVIGVLSLIIYTIALLPMIKYVFIVLWANDNGDGGTFALYSLIRRYARVSLIPNQEPEDRELSHYRLELPSNQSRRAHKIREMLEKSKSAQTVLFLVTIMGTSMVIGDGILTPSISVLSAVSGIHSLGTDAVVGVSVAILILLFSVQRFGTDKVGFSFAPIIFLWFLFISGIGLYNLFKYDLGVLRAFNPAYIVKYFKRNGTEAMFADLGHFNVRAVQISFSCITFPAVIAQYCGQAAYLRKFPENVSKTFYDSIPGPMYWPTFVVAVAAAIIASQAMISGTFAILSQSQSLGCFPRVKVVHTSSKYGGQVYIPEANYALMIACVVVTLAFKTTDKIGNAYGIAVVTVMLITTGLLTTIMLVVWKTSIWWIALFLVVFGSIEGIYLSSVLYKFIQGGFLPLVFAFVLMTIMGIWHYVHKQRYMFELKTKVSNDFIKELATKPNINRVPGIAFLYSELVQGIPPIFPHFVSNIPSIHSVLVFVSIKSIPISKVAVEERFLFRHVEPRDFRMFRCVVRYGYNDVIEEAKEFERQLVEQLKEFIQLEHCKLQGVTTEQMAEPVNLQHSSLLEKDGKTKGSTIHIEEALQQPNPSHISSSSNSIQSINAVNSTNSSNRIISVPIQGVEEEIVFVQKAMENGVVYLLGEVDVVAEHESSLLKKIVVNYAYNFLRKNFRQGEKVLEIPHGRLVKVGMTYEI</sequence>
<organism evidence="13 14">
    <name type="scientific">Quercus suber</name>
    <name type="common">Cork oak</name>
    <dbReference type="NCBI Taxonomy" id="58331"/>
    <lineage>
        <taxon>Eukaryota</taxon>
        <taxon>Viridiplantae</taxon>
        <taxon>Streptophyta</taxon>
        <taxon>Embryophyta</taxon>
        <taxon>Tracheophyta</taxon>
        <taxon>Spermatophyta</taxon>
        <taxon>Magnoliopsida</taxon>
        <taxon>eudicotyledons</taxon>
        <taxon>Gunneridae</taxon>
        <taxon>Pentapetalae</taxon>
        <taxon>rosids</taxon>
        <taxon>fabids</taxon>
        <taxon>Fagales</taxon>
        <taxon>Fagaceae</taxon>
        <taxon>Quercus</taxon>
    </lineage>
</organism>
<evidence type="ECO:0000313" key="14">
    <source>
        <dbReference type="Proteomes" id="UP000237347"/>
    </source>
</evidence>
<feature type="domain" description="K+ potassium transporter integral membrane" evidence="11">
    <location>
        <begin position="67"/>
        <end position="307"/>
    </location>
</feature>
<evidence type="ECO:0000256" key="8">
    <source>
        <dbReference type="ARBA" id="ARBA00023065"/>
    </source>
</evidence>
<evidence type="ECO:0000313" key="13">
    <source>
        <dbReference type="EMBL" id="KAK7841369.1"/>
    </source>
</evidence>
<evidence type="ECO:0000259" key="12">
    <source>
        <dbReference type="Pfam" id="PF22776"/>
    </source>
</evidence>
<evidence type="ECO:0000256" key="6">
    <source>
        <dbReference type="ARBA" id="ARBA00022958"/>
    </source>
</evidence>
<evidence type="ECO:0000256" key="10">
    <source>
        <dbReference type="RuleBase" id="RU321113"/>
    </source>
</evidence>
<dbReference type="GO" id="GO:0005886">
    <property type="term" value="C:plasma membrane"/>
    <property type="evidence" value="ECO:0007669"/>
    <property type="project" value="UniProtKB-SubCell"/>
</dbReference>
<comment type="function">
    <text evidence="10">Potassium transporter.</text>
</comment>